<gene>
    <name evidence="1" type="ORF">QFC19_003398</name>
</gene>
<protein>
    <submittedName>
        <fullName evidence="1">Uncharacterized protein</fullName>
    </submittedName>
</protein>
<sequence>MNASQLASYDYFKSTLLKIQGTRDGPVLQFGASFLAGTVATNVVKSRVMAAKSSAETILTLVFLEQLRLGVDLWRGEKKL</sequence>
<organism evidence="1 2">
    <name type="scientific">Naganishia cerealis</name>
    <dbReference type="NCBI Taxonomy" id="610337"/>
    <lineage>
        <taxon>Eukaryota</taxon>
        <taxon>Fungi</taxon>
        <taxon>Dikarya</taxon>
        <taxon>Basidiomycota</taxon>
        <taxon>Agaricomycotina</taxon>
        <taxon>Tremellomycetes</taxon>
        <taxon>Filobasidiales</taxon>
        <taxon>Filobasidiaceae</taxon>
        <taxon>Naganishia</taxon>
    </lineage>
</organism>
<keyword evidence="2" id="KW-1185">Reference proteome</keyword>
<dbReference type="EMBL" id="JASBWR010000032">
    <property type="protein sequence ID" value="KAJ9105828.1"/>
    <property type="molecule type" value="Genomic_DNA"/>
</dbReference>
<evidence type="ECO:0000313" key="2">
    <source>
        <dbReference type="Proteomes" id="UP001241377"/>
    </source>
</evidence>
<name>A0ACC2W358_9TREE</name>
<comment type="caution">
    <text evidence="1">The sequence shown here is derived from an EMBL/GenBank/DDBJ whole genome shotgun (WGS) entry which is preliminary data.</text>
</comment>
<accession>A0ACC2W358</accession>
<evidence type="ECO:0000313" key="1">
    <source>
        <dbReference type="EMBL" id="KAJ9105828.1"/>
    </source>
</evidence>
<proteinExistence type="predicted"/>
<reference evidence="1" key="1">
    <citation type="submission" date="2023-04" db="EMBL/GenBank/DDBJ databases">
        <title>Draft Genome sequencing of Naganishia species isolated from polar environments using Oxford Nanopore Technology.</title>
        <authorList>
            <person name="Leo P."/>
            <person name="Venkateswaran K."/>
        </authorList>
    </citation>
    <scope>NUCLEOTIDE SEQUENCE</scope>
    <source>
        <strain evidence="1">MNA-CCFEE 5261</strain>
    </source>
</reference>
<dbReference type="Proteomes" id="UP001241377">
    <property type="component" value="Unassembled WGS sequence"/>
</dbReference>